<dbReference type="EMBL" id="DVMH01000018">
    <property type="protein sequence ID" value="HIU10190.1"/>
    <property type="molecule type" value="Genomic_DNA"/>
</dbReference>
<proteinExistence type="predicted"/>
<comment type="caution">
    <text evidence="2">The sequence shown here is derived from an EMBL/GenBank/DDBJ whole genome shotgun (WGS) entry which is preliminary data.</text>
</comment>
<evidence type="ECO:0000259" key="1">
    <source>
        <dbReference type="Pfam" id="PF24032"/>
    </source>
</evidence>
<dbReference type="Proteomes" id="UP000824124">
    <property type="component" value="Unassembled WGS sequence"/>
</dbReference>
<gene>
    <name evidence="2" type="ORF">IAB00_02945</name>
</gene>
<dbReference type="InterPro" id="IPR056937">
    <property type="entry name" value="YqbQ/XkdQ"/>
</dbReference>
<dbReference type="Pfam" id="PF24032">
    <property type="entry name" value="YQBQ"/>
    <property type="match status" value="1"/>
</dbReference>
<accession>A0A9D1HK45</accession>
<reference evidence="2" key="1">
    <citation type="submission" date="2020-10" db="EMBL/GenBank/DDBJ databases">
        <authorList>
            <person name="Gilroy R."/>
        </authorList>
    </citation>
    <scope>NUCLEOTIDE SEQUENCE</scope>
    <source>
        <strain evidence="2">2830</strain>
    </source>
</reference>
<evidence type="ECO:0000313" key="3">
    <source>
        <dbReference type="Proteomes" id="UP000824124"/>
    </source>
</evidence>
<organism evidence="2 3">
    <name type="scientific">Candidatus Avidehalobacter gallistercoris</name>
    <dbReference type="NCBI Taxonomy" id="2840694"/>
    <lineage>
        <taxon>Bacteria</taxon>
        <taxon>Bacillati</taxon>
        <taxon>Bacillota</taxon>
        <taxon>Clostridia</taxon>
        <taxon>Eubacteriales</taxon>
        <taxon>Peptococcaceae</taxon>
        <taxon>Peptococcaceae incertae sedis</taxon>
        <taxon>Candidatus Avidehalobacter</taxon>
    </lineage>
</organism>
<name>A0A9D1HK45_9FIRM</name>
<sequence>MRVQVIIKCPCGWLEAALLDCPRLSRAANAAAVLEASVVKTGDLSFDEGTPVKLLCDGAEVFSGRVFTKSRTRPEIINIRAYDELRYLQNRDCCSFVSATPGNMLRQIAGMLDLPLGDVADCGYRFTAKVYDNRRYLDMLADVLADVLRVKSKHYYVLAENGKLCLRDCREMMVNVVMSLPNFCGYSYLTTLDDGYANRVKVIYEDKRKSLRQEYMAENREDIKRFGVLQYVSKNASANRQTKAQADQLLRDLNHRGEQLSVRGALGDVRVRGGSMVRVNLNLGDRIVNDWALVQSAVHTFCSGQCLMDLELELV</sequence>
<dbReference type="AlphaFoldDB" id="A0A9D1HK45"/>
<reference evidence="2" key="2">
    <citation type="journal article" date="2021" name="PeerJ">
        <title>Extensive microbial diversity within the chicken gut microbiome revealed by metagenomics and culture.</title>
        <authorList>
            <person name="Gilroy R."/>
            <person name="Ravi A."/>
            <person name="Getino M."/>
            <person name="Pursley I."/>
            <person name="Horton D.L."/>
            <person name="Alikhan N.F."/>
            <person name="Baker D."/>
            <person name="Gharbi K."/>
            <person name="Hall N."/>
            <person name="Watson M."/>
            <person name="Adriaenssens E.M."/>
            <person name="Foster-Nyarko E."/>
            <person name="Jarju S."/>
            <person name="Secka A."/>
            <person name="Antonio M."/>
            <person name="Oren A."/>
            <person name="Chaudhuri R.R."/>
            <person name="La Ragione R."/>
            <person name="Hildebrand F."/>
            <person name="Pallen M.J."/>
        </authorList>
    </citation>
    <scope>NUCLEOTIDE SEQUENCE</scope>
    <source>
        <strain evidence="2">2830</strain>
    </source>
</reference>
<protein>
    <recommendedName>
        <fullName evidence="1">YqbQ/XkdQ domain-containing protein</fullName>
    </recommendedName>
</protein>
<feature type="domain" description="YqbQ/XkdQ" evidence="1">
    <location>
        <begin position="28"/>
        <end position="313"/>
    </location>
</feature>
<evidence type="ECO:0000313" key="2">
    <source>
        <dbReference type="EMBL" id="HIU10190.1"/>
    </source>
</evidence>